<evidence type="ECO:0000259" key="5">
    <source>
        <dbReference type="Pfam" id="PF00296"/>
    </source>
</evidence>
<keyword evidence="7" id="KW-1185">Reference proteome</keyword>
<dbReference type="GO" id="GO:0046306">
    <property type="term" value="P:alkanesulfonate catabolic process"/>
    <property type="evidence" value="ECO:0007669"/>
    <property type="project" value="TreeGrafter"/>
</dbReference>
<keyword evidence="2" id="KW-0288">FMN</keyword>
<dbReference type="Gene3D" id="3.20.20.30">
    <property type="entry name" value="Luciferase-like domain"/>
    <property type="match status" value="1"/>
</dbReference>
<dbReference type="Pfam" id="PF00296">
    <property type="entry name" value="Bac_luciferase"/>
    <property type="match status" value="1"/>
</dbReference>
<dbReference type="RefSeq" id="WP_127917336.1">
    <property type="nucleotide sequence ID" value="NZ_RKLP01000009.1"/>
</dbReference>
<dbReference type="PANTHER" id="PTHR42847">
    <property type="entry name" value="ALKANESULFONATE MONOOXYGENASE"/>
    <property type="match status" value="1"/>
</dbReference>
<organism evidence="6 7">
    <name type="scientific">Prescottella agglutinans</name>
    <dbReference type="NCBI Taxonomy" id="1644129"/>
    <lineage>
        <taxon>Bacteria</taxon>
        <taxon>Bacillati</taxon>
        <taxon>Actinomycetota</taxon>
        <taxon>Actinomycetes</taxon>
        <taxon>Mycobacteriales</taxon>
        <taxon>Nocardiaceae</taxon>
        <taxon>Prescottella</taxon>
    </lineage>
</organism>
<proteinExistence type="predicted"/>
<evidence type="ECO:0000256" key="4">
    <source>
        <dbReference type="ARBA" id="ARBA00023033"/>
    </source>
</evidence>
<accession>A0A3S3E8I1</accession>
<reference evidence="6 7" key="1">
    <citation type="submission" date="2018-11" db="EMBL/GenBank/DDBJ databases">
        <title>Rhodococcus spongicola sp. nov. and Rhodococcus xishaensis sp. nov. from marine sponges.</title>
        <authorList>
            <person name="Li L."/>
            <person name="Lin H.W."/>
        </authorList>
    </citation>
    <scope>NUCLEOTIDE SEQUENCE [LARGE SCALE GENOMIC DNA]</scope>
    <source>
        <strain evidence="6 7">CCTCC AB2014297</strain>
    </source>
</reference>
<evidence type="ECO:0000256" key="1">
    <source>
        <dbReference type="ARBA" id="ARBA00022630"/>
    </source>
</evidence>
<feature type="domain" description="Luciferase-like" evidence="5">
    <location>
        <begin position="4"/>
        <end position="310"/>
    </location>
</feature>
<dbReference type="GO" id="GO:0008726">
    <property type="term" value="F:alkanesulfonate monooxygenase activity"/>
    <property type="evidence" value="ECO:0007669"/>
    <property type="project" value="TreeGrafter"/>
</dbReference>
<dbReference type="SUPFAM" id="SSF51679">
    <property type="entry name" value="Bacterial luciferase-like"/>
    <property type="match status" value="1"/>
</dbReference>
<keyword evidence="4" id="KW-0503">Monooxygenase</keyword>
<evidence type="ECO:0000256" key="3">
    <source>
        <dbReference type="ARBA" id="ARBA00023002"/>
    </source>
</evidence>
<keyword evidence="3" id="KW-0560">Oxidoreductase</keyword>
<keyword evidence="1" id="KW-0285">Flavoprotein</keyword>
<protein>
    <submittedName>
        <fullName evidence="6">LLM class flavin-dependent oxidoreductase</fullName>
    </submittedName>
</protein>
<dbReference type="AlphaFoldDB" id="A0A3S3E8I1"/>
<dbReference type="InterPro" id="IPR011251">
    <property type="entry name" value="Luciferase-like_dom"/>
</dbReference>
<evidence type="ECO:0000313" key="6">
    <source>
        <dbReference type="EMBL" id="RVW08175.1"/>
    </source>
</evidence>
<gene>
    <name evidence="6" type="ORF">EGT67_17355</name>
</gene>
<dbReference type="Proteomes" id="UP000286208">
    <property type="component" value="Unassembled WGS sequence"/>
</dbReference>
<evidence type="ECO:0000256" key="2">
    <source>
        <dbReference type="ARBA" id="ARBA00022643"/>
    </source>
</evidence>
<sequence length="348" mass="37915">MTEFLWELPVRGDGRHVAAVSERRGGFDFLDQAILAAELSGLDGVVVPYDPEGDDSWVVGGSALRQTRHARVTVEFHPAFGTPVYAAKLSATLQRLSAGRLDWRVRVDVDPDDARARGDRVTGADRYRRAREFLAVARGVWNEEQVLPGRFGGTGFEFAGEFYDVIDGGFRGILSGLPAPTVYLSGTSPEAIALSAEHADVHLLDEQPHGVAATVAELHSAAAGFGRTVRIGLEVPIVAREDADEAWARVLRQWREVHPGATAADVRARALDGSRWAGFDRIGYRQQIGLVGSYEQVAQALSRYREQGVEVFVLTGHPHLEELHRAGEHLLHLVDPAGRTLAGQEIPA</sequence>
<comment type="caution">
    <text evidence="6">The sequence shown here is derived from an EMBL/GenBank/DDBJ whole genome shotgun (WGS) entry which is preliminary data.</text>
</comment>
<name>A0A3S3E8I1_9NOCA</name>
<dbReference type="PANTHER" id="PTHR42847:SF4">
    <property type="entry name" value="ALKANESULFONATE MONOOXYGENASE-RELATED"/>
    <property type="match status" value="1"/>
</dbReference>
<dbReference type="InterPro" id="IPR050172">
    <property type="entry name" value="SsuD_RutA_monooxygenase"/>
</dbReference>
<dbReference type="EMBL" id="RKLP01000009">
    <property type="protein sequence ID" value="RVW08175.1"/>
    <property type="molecule type" value="Genomic_DNA"/>
</dbReference>
<evidence type="ECO:0000313" key="7">
    <source>
        <dbReference type="Proteomes" id="UP000286208"/>
    </source>
</evidence>
<dbReference type="InterPro" id="IPR036661">
    <property type="entry name" value="Luciferase-like_sf"/>
</dbReference>
<dbReference type="OrthoDB" id="9814695at2"/>